<accession>A0A445B1M6</accession>
<proteinExistence type="predicted"/>
<sequence>MADRRTLPAGISSGDGTAAMLAVSDEIFLGMKKIRLNQTYTRSSEVAWALLSLSSSLKNLFPLSPITLDGTPPTFANLNSLMKSLTSNLSHFATAFL</sequence>
<reference evidence="1 2" key="1">
    <citation type="submission" date="2019-01" db="EMBL/GenBank/DDBJ databases">
        <title>Sequencing of cultivated peanut Arachis hypogaea provides insights into genome evolution and oil improvement.</title>
        <authorList>
            <person name="Chen X."/>
        </authorList>
    </citation>
    <scope>NUCLEOTIDE SEQUENCE [LARGE SCALE GENOMIC DNA]</scope>
    <source>
        <strain evidence="2">cv. Fuhuasheng</strain>
        <tissue evidence="1">Leaves</tissue>
    </source>
</reference>
<name>A0A445B1M6_ARAHY</name>
<gene>
    <name evidence="1" type="ORF">Ahy_A10g047094</name>
</gene>
<protein>
    <submittedName>
        <fullName evidence="1">Uncharacterized protein</fullName>
    </submittedName>
</protein>
<dbReference type="EMBL" id="SDMP01000010">
    <property type="protein sequence ID" value="RYR32558.1"/>
    <property type="molecule type" value="Genomic_DNA"/>
</dbReference>
<keyword evidence="2" id="KW-1185">Reference proteome</keyword>
<evidence type="ECO:0000313" key="2">
    <source>
        <dbReference type="Proteomes" id="UP000289738"/>
    </source>
</evidence>
<organism evidence="1 2">
    <name type="scientific">Arachis hypogaea</name>
    <name type="common">Peanut</name>
    <dbReference type="NCBI Taxonomy" id="3818"/>
    <lineage>
        <taxon>Eukaryota</taxon>
        <taxon>Viridiplantae</taxon>
        <taxon>Streptophyta</taxon>
        <taxon>Embryophyta</taxon>
        <taxon>Tracheophyta</taxon>
        <taxon>Spermatophyta</taxon>
        <taxon>Magnoliopsida</taxon>
        <taxon>eudicotyledons</taxon>
        <taxon>Gunneridae</taxon>
        <taxon>Pentapetalae</taxon>
        <taxon>rosids</taxon>
        <taxon>fabids</taxon>
        <taxon>Fabales</taxon>
        <taxon>Fabaceae</taxon>
        <taxon>Papilionoideae</taxon>
        <taxon>50 kb inversion clade</taxon>
        <taxon>dalbergioids sensu lato</taxon>
        <taxon>Dalbergieae</taxon>
        <taxon>Pterocarpus clade</taxon>
        <taxon>Arachis</taxon>
    </lineage>
</organism>
<dbReference type="AlphaFoldDB" id="A0A445B1M6"/>
<evidence type="ECO:0000313" key="1">
    <source>
        <dbReference type="EMBL" id="RYR32558.1"/>
    </source>
</evidence>
<comment type="caution">
    <text evidence="1">The sequence shown here is derived from an EMBL/GenBank/DDBJ whole genome shotgun (WGS) entry which is preliminary data.</text>
</comment>
<dbReference type="Proteomes" id="UP000289738">
    <property type="component" value="Chromosome A10"/>
</dbReference>